<dbReference type="GO" id="GO:0003677">
    <property type="term" value="F:DNA binding"/>
    <property type="evidence" value="ECO:0007669"/>
    <property type="project" value="UniProtKB-KW"/>
</dbReference>
<comment type="caution">
    <text evidence="5">The sequence shown here is derived from an EMBL/GenBank/DDBJ whole genome shotgun (WGS) entry which is preliminary data.</text>
</comment>
<proteinExistence type="inferred from homology"/>
<dbReference type="PANTHER" id="PTHR43140">
    <property type="entry name" value="TYPE-1 RESTRICTION ENZYME ECOKI SPECIFICITY PROTEIN"/>
    <property type="match status" value="1"/>
</dbReference>
<reference evidence="5 6" key="1">
    <citation type="journal article" date="2019" name="Nat. Med.">
        <title>A library of human gut bacterial isolates paired with longitudinal multiomics data enables mechanistic microbiome research.</title>
        <authorList>
            <person name="Poyet M."/>
            <person name="Groussin M."/>
            <person name="Gibbons S.M."/>
            <person name="Avila-Pacheco J."/>
            <person name="Jiang X."/>
            <person name="Kearney S.M."/>
            <person name="Perrotta A.R."/>
            <person name="Berdy B."/>
            <person name="Zhao S."/>
            <person name="Lieberman T.D."/>
            <person name="Swanson P.K."/>
            <person name="Smith M."/>
            <person name="Roesemann S."/>
            <person name="Alexander J.E."/>
            <person name="Rich S.A."/>
            <person name="Livny J."/>
            <person name="Vlamakis H."/>
            <person name="Clish C."/>
            <person name="Bullock K."/>
            <person name="Deik A."/>
            <person name="Scott J."/>
            <person name="Pierce K.A."/>
            <person name="Xavier R.J."/>
            <person name="Alm E.J."/>
        </authorList>
    </citation>
    <scope>NUCLEOTIDE SEQUENCE [LARGE SCALE GENOMIC DNA]</scope>
    <source>
        <strain evidence="5 6">BIOML-A188</strain>
    </source>
</reference>
<name>A0A6I0N2Y4_BACT4</name>
<sequence>MVFTNSLSSYYEKFLATGEVKCIDEEIPFEIPQGWEWERIGNVFFVTKLAGFEYTKFFTKEALSASNPIPIVRAQNVRMGFFEENKNEAISEMLSNQLERSALNKKCLLMTFIGAGIGDTCIFPAERKNHLAPNVAKIEPLDDSISLDYAVFALMSPCGQRGVNAIKKSTAQPSLSMETIRKLLIPIPPLKEQKCISLKLSEALPLVEKYSKVQEEQNQLNVEIQYLLKKSILQEAIQGKLVPQIAEEGTAQELLEQIKTEKEKLVKDGKLKKSALTDSVIFKGDDNKYFEKNGNTEMNITDEIPFEIPDSWSWVRLNDICSYIQRGKSPKYSLIKKYPVVAQKCNQWSGFSIDKAQFIDPDTLSSYGEERILQDGDLMWNSTGLGTLGRMAIYCSTLNPYELAVADSHVTVIRAMKKFVLPQYLYYYFTSNTVQSVIEDKSDGSTKQKELATATVKTYLVPIPPLMEQSRIISKIEQLASIMSR</sequence>
<keyword evidence="5" id="KW-0540">Nuclease</keyword>
<keyword evidence="3" id="KW-0238">DNA-binding</keyword>
<evidence type="ECO:0000259" key="4">
    <source>
        <dbReference type="Pfam" id="PF01420"/>
    </source>
</evidence>
<dbReference type="Gene3D" id="3.90.220.20">
    <property type="entry name" value="DNA methylase specificity domains"/>
    <property type="match status" value="2"/>
</dbReference>
<organism evidence="5 6">
    <name type="scientific">Bacteroides thetaiotaomicron</name>
    <dbReference type="NCBI Taxonomy" id="818"/>
    <lineage>
        <taxon>Bacteria</taxon>
        <taxon>Pseudomonadati</taxon>
        <taxon>Bacteroidota</taxon>
        <taxon>Bacteroidia</taxon>
        <taxon>Bacteroidales</taxon>
        <taxon>Bacteroidaceae</taxon>
        <taxon>Bacteroides</taxon>
    </lineage>
</organism>
<dbReference type="GO" id="GO:0004519">
    <property type="term" value="F:endonuclease activity"/>
    <property type="evidence" value="ECO:0007669"/>
    <property type="project" value="UniProtKB-KW"/>
</dbReference>
<gene>
    <name evidence="5" type="ORF">GAO51_16195</name>
</gene>
<feature type="domain" description="Type I restriction modification DNA specificity" evidence="4">
    <location>
        <begin position="309"/>
        <end position="481"/>
    </location>
</feature>
<accession>A0A6I0N2Y4</accession>
<protein>
    <submittedName>
        <fullName evidence="5">Type I restriction endonuclease subunit S</fullName>
    </submittedName>
</protein>
<keyword evidence="2" id="KW-0680">Restriction system</keyword>
<dbReference type="EMBL" id="WCSY01000015">
    <property type="protein sequence ID" value="KAB4310386.1"/>
    <property type="molecule type" value="Genomic_DNA"/>
</dbReference>
<dbReference type="AlphaFoldDB" id="A0A6I0N2Y4"/>
<dbReference type="InterPro" id="IPR051212">
    <property type="entry name" value="Type-I_RE_S_subunit"/>
</dbReference>
<dbReference type="Pfam" id="PF01420">
    <property type="entry name" value="Methylase_S"/>
    <property type="match status" value="2"/>
</dbReference>
<evidence type="ECO:0000313" key="6">
    <source>
        <dbReference type="Proteomes" id="UP000440614"/>
    </source>
</evidence>
<evidence type="ECO:0000256" key="2">
    <source>
        <dbReference type="ARBA" id="ARBA00022747"/>
    </source>
</evidence>
<dbReference type="PANTHER" id="PTHR43140:SF1">
    <property type="entry name" value="TYPE I RESTRICTION ENZYME ECOKI SPECIFICITY SUBUNIT"/>
    <property type="match status" value="1"/>
</dbReference>
<keyword evidence="5" id="KW-0378">Hydrolase</keyword>
<comment type="similarity">
    <text evidence="1">Belongs to the type-I restriction system S methylase family.</text>
</comment>
<dbReference type="InterPro" id="IPR000055">
    <property type="entry name" value="Restrct_endonuc_typeI_TRD"/>
</dbReference>
<feature type="domain" description="Type I restriction modification DNA specificity" evidence="4">
    <location>
        <begin position="33"/>
        <end position="201"/>
    </location>
</feature>
<evidence type="ECO:0000313" key="5">
    <source>
        <dbReference type="EMBL" id="KAB4310386.1"/>
    </source>
</evidence>
<dbReference type="SUPFAM" id="SSF116734">
    <property type="entry name" value="DNA methylase specificity domain"/>
    <property type="match status" value="2"/>
</dbReference>
<dbReference type="GO" id="GO:0009307">
    <property type="term" value="P:DNA restriction-modification system"/>
    <property type="evidence" value="ECO:0007669"/>
    <property type="project" value="UniProtKB-KW"/>
</dbReference>
<evidence type="ECO:0000256" key="3">
    <source>
        <dbReference type="ARBA" id="ARBA00023125"/>
    </source>
</evidence>
<dbReference type="Proteomes" id="UP000440614">
    <property type="component" value="Unassembled WGS sequence"/>
</dbReference>
<evidence type="ECO:0000256" key="1">
    <source>
        <dbReference type="ARBA" id="ARBA00010923"/>
    </source>
</evidence>
<dbReference type="InterPro" id="IPR044946">
    <property type="entry name" value="Restrct_endonuc_typeI_TRD_sf"/>
</dbReference>
<keyword evidence="5" id="KW-0255">Endonuclease</keyword>